<feature type="compositionally biased region" description="Polar residues" evidence="1">
    <location>
        <begin position="196"/>
        <end position="205"/>
    </location>
</feature>
<name>A0A7J0GUJ9_9ERIC</name>
<feature type="region of interest" description="Disordered" evidence="1">
    <location>
        <begin position="181"/>
        <end position="211"/>
    </location>
</feature>
<reference evidence="2 3" key="1">
    <citation type="submission" date="2019-07" db="EMBL/GenBank/DDBJ databases">
        <title>De Novo Assembly of kiwifruit Actinidia rufa.</title>
        <authorList>
            <person name="Sugita-Konishi S."/>
            <person name="Sato K."/>
            <person name="Mori E."/>
            <person name="Abe Y."/>
            <person name="Kisaki G."/>
            <person name="Hamano K."/>
            <person name="Suezawa K."/>
            <person name="Otani M."/>
            <person name="Fukuda T."/>
            <person name="Manabe T."/>
            <person name="Gomi K."/>
            <person name="Tabuchi M."/>
            <person name="Akimitsu K."/>
            <person name="Kataoka I."/>
        </authorList>
    </citation>
    <scope>NUCLEOTIDE SEQUENCE [LARGE SCALE GENOMIC DNA]</scope>
    <source>
        <strain evidence="3">cv. Fuchu</strain>
    </source>
</reference>
<feature type="region of interest" description="Disordered" evidence="1">
    <location>
        <begin position="1"/>
        <end position="48"/>
    </location>
</feature>
<organism evidence="2 3">
    <name type="scientific">Actinidia rufa</name>
    <dbReference type="NCBI Taxonomy" id="165716"/>
    <lineage>
        <taxon>Eukaryota</taxon>
        <taxon>Viridiplantae</taxon>
        <taxon>Streptophyta</taxon>
        <taxon>Embryophyta</taxon>
        <taxon>Tracheophyta</taxon>
        <taxon>Spermatophyta</taxon>
        <taxon>Magnoliopsida</taxon>
        <taxon>eudicotyledons</taxon>
        <taxon>Gunneridae</taxon>
        <taxon>Pentapetalae</taxon>
        <taxon>asterids</taxon>
        <taxon>Ericales</taxon>
        <taxon>Actinidiaceae</taxon>
        <taxon>Actinidia</taxon>
    </lineage>
</organism>
<evidence type="ECO:0000313" key="2">
    <source>
        <dbReference type="EMBL" id="GFZ14411.1"/>
    </source>
</evidence>
<dbReference type="EMBL" id="BJWL01000024">
    <property type="protein sequence ID" value="GFZ14411.1"/>
    <property type="molecule type" value="Genomic_DNA"/>
</dbReference>
<evidence type="ECO:0000313" key="3">
    <source>
        <dbReference type="Proteomes" id="UP000585474"/>
    </source>
</evidence>
<dbReference type="AlphaFoldDB" id="A0A7J0GUJ9"/>
<keyword evidence="3" id="KW-1185">Reference proteome</keyword>
<protein>
    <submittedName>
        <fullName evidence="2">Uncharacterized protein</fullName>
    </submittedName>
</protein>
<dbReference type="OrthoDB" id="1685975at2759"/>
<comment type="caution">
    <text evidence="2">The sequence shown here is derived from an EMBL/GenBank/DDBJ whole genome shotgun (WGS) entry which is preliminary data.</text>
</comment>
<sequence>MLSHSSNRSNSRETHKETPYAPKTPGHRGGKLLEDAQKTVGATSRQNPSRLLLRGEDSRDVIIEHLQRQLIKLTQIMVDSKLMRPVEAAAPRQTEGQIKELTLPPREGFPSSLGDLELKWFDKLPARSIKNFHQLTESFVPQFVINIKAPKGAKKATGIPSQGEGPFKKQKENTVDYGVQARKRPKQKRPRLERTQGLTEAMTRQSRPRMKKRISPWAIKFATLQGKEPLYGDQVAAKQCYLATVSNKAATKEVQLIEQEKEVLEDVRRGSRGEGHGRERTEL</sequence>
<evidence type="ECO:0000256" key="1">
    <source>
        <dbReference type="SAM" id="MobiDB-lite"/>
    </source>
</evidence>
<accession>A0A7J0GUJ9</accession>
<proteinExistence type="predicted"/>
<dbReference type="Proteomes" id="UP000585474">
    <property type="component" value="Unassembled WGS sequence"/>
</dbReference>
<feature type="compositionally biased region" description="Basic residues" evidence="1">
    <location>
        <begin position="181"/>
        <end position="191"/>
    </location>
</feature>
<gene>
    <name evidence="2" type="ORF">Acr_24g0006010</name>
</gene>